<comment type="similarity">
    <text evidence="3 12">Belongs to the CcmD/CycX/HelD family.</text>
</comment>
<name>A0A2A4HSD3_9GAMM</name>
<keyword evidence="9 12" id="KW-0201">Cytochrome c-type biogenesis</keyword>
<evidence type="ECO:0000256" key="3">
    <source>
        <dbReference type="ARBA" id="ARBA00008741"/>
    </source>
</evidence>
<evidence type="ECO:0000256" key="11">
    <source>
        <dbReference type="ARBA" id="ARBA00023136"/>
    </source>
</evidence>
<dbReference type="GO" id="GO:0017004">
    <property type="term" value="P:cytochrome complex assembly"/>
    <property type="evidence" value="ECO:0007669"/>
    <property type="project" value="UniProtKB-KW"/>
</dbReference>
<dbReference type="GO" id="GO:0005886">
    <property type="term" value="C:plasma membrane"/>
    <property type="evidence" value="ECO:0007669"/>
    <property type="project" value="UniProtKB-SubCell"/>
</dbReference>
<evidence type="ECO:0000256" key="9">
    <source>
        <dbReference type="ARBA" id="ARBA00022748"/>
    </source>
</evidence>
<keyword evidence="6 12" id="KW-1003">Cell membrane</keyword>
<keyword evidence="5 12" id="KW-0813">Transport</keyword>
<comment type="caution">
    <text evidence="14">The sequence shown here is derived from an EMBL/GenBank/DDBJ whole genome shotgun (WGS) entry which is preliminary data.</text>
</comment>
<dbReference type="Proteomes" id="UP000218677">
    <property type="component" value="Unassembled WGS sequence"/>
</dbReference>
<dbReference type="GO" id="GO:0015886">
    <property type="term" value="P:heme transport"/>
    <property type="evidence" value="ECO:0007669"/>
    <property type="project" value="InterPro"/>
</dbReference>
<keyword evidence="7 12" id="KW-0997">Cell inner membrane</keyword>
<evidence type="ECO:0000313" key="14">
    <source>
        <dbReference type="EMBL" id="PCF96993.1"/>
    </source>
</evidence>
<organism evidence="14 15">
    <name type="scientific">Vreelandella nigrificans</name>
    <dbReference type="NCBI Taxonomy" id="2042704"/>
    <lineage>
        <taxon>Bacteria</taxon>
        <taxon>Pseudomonadati</taxon>
        <taxon>Pseudomonadota</taxon>
        <taxon>Gammaproteobacteria</taxon>
        <taxon>Oceanospirillales</taxon>
        <taxon>Halomonadaceae</taxon>
        <taxon>Vreelandella</taxon>
    </lineage>
</organism>
<evidence type="ECO:0000256" key="5">
    <source>
        <dbReference type="ARBA" id="ARBA00022448"/>
    </source>
</evidence>
<feature type="region of interest" description="Disordered" evidence="13">
    <location>
        <begin position="49"/>
        <end position="81"/>
    </location>
</feature>
<keyword evidence="8 12" id="KW-0812">Transmembrane</keyword>
<dbReference type="AlphaFoldDB" id="A0A2A4HSD3"/>
<gene>
    <name evidence="14" type="primary">ccmD</name>
    <name evidence="14" type="ORF">CPA45_04630</name>
</gene>
<comment type="function">
    <text evidence="1 12">Required for the export of heme to the periplasm for the biogenesis of c-type cytochromes.</text>
</comment>
<accession>A0A2A4HSD3</accession>
<evidence type="ECO:0000256" key="12">
    <source>
        <dbReference type="RuleBase" id="RU363101"/>
    </source>
</evidence>
<evidence type="ECO:0000256" key="4">
    <source>
        <dbReference type="ARBA" id="ARBA00016461"/>
    </source>
</evidence>
<dbReference type="EMBL" id="NWUX01000002">
    <property type="protein sequence ID" value="PCF96993.1"/>
    <property type="molecule type" value="Genomic_DNA"/>
</dbReference>
<evidence type="ECO:0000256" key="10">
    <source>
        <dbReference type="ARBA" id="ARBA00022989"/>
    </source>
</evidence>
<comment type="subcellular location">
    <subcellularLocation>
        <location evidence="2 12">Cell inner membrane</location>
        <topology evidence="2 12">Single-pass membrane protein</topology>
    </subcellularLocation>
</comment>
<dbReference type="RefSeq" id="WP_096650447.1">
    <property type="nucleotide sequence ID" value="NZ_NWUX01000002.1"/>
</dbReference>
<evidence type="ECO:0000256" key="8">
    <source>
        <dbReference type="ARBA" id="ARBA00022692"/>
    </source>
</evidence>
<evidence type="ECO:0000256" key="6">
    <source>
        <dbReference type="ARBA" id="ARBA00022475"/>
    </source>
</evidence>
<dbReference type="NCBIfam" id="TIGR03141">
    <property type="entry name" value="cytochro_ccmD"/>
    <property type="match status" value="1"/>
</dbReference>
<evidence type="ECO:0000313" key="15">
    <source>
        <dbReference type="Proteomes" id="UP000218677"/>
    </source>
</evidence>
<dbReference type="InterPro" id="IPR052075">
    <property type="entry name" value="Heme_exporter_D"/>
</dbReference>
<sequence>MAFSSLNEFLAMGGHGPYVWSAWGVTALLFMVIVWHARLEHRQLLRGLKRRARRESQSGSYPHGSAQAPVKPAQGDVHHDA</sequence>
<dbReference type="PANTHER" id="PTHR37531:SF1">
    <property type="entry name" value="HEME EXPORTER PROTEIN D"/>
    <property type="match status" value="1"/>
</dbReference>
<dbReference type="PANTHER" id="PTHR37531">
    <property type="entry name" value="HEME EXPORTER PROTEIN D"/>
    <property type="match status" value="1"/>
</dbReference>
<proteinExistence type="inferred from homology"/>
<evidence type="ECO:0000256" key="13">
    <source>
        <dbReference type="SAM" id="MobiDB-lite"/>
    </source>
</evidence>
<dbReference type="GO" id="GO:1903607">
    <property type="term" value="P:cytochrome c biosynthetic process"/>
    <property type="evidence" value="ECO:0007669"/>
    <property type="project" value="TreeGrafter"/>
</dbReference>
<evidence type="ECO:0000256" key="7">
    <source>
        <dbReference type="ARBA" id="ARBA00022519"/>
    </source>
</evidence>
<dbReference type="OrthoDB" id="9815607at2"/>
<keyword evidence="10 12" id="KW-1133">Transmembrane helix</keyword>
<keyword evidence="15" id="KW-1185">Reference proteome</keyword>
<evidence type="ECO:0000256" key="2">
    <source>
        <dbReference type="ARBA" id="ARBA00004377"/>
    </source>
</evidence>
<dbReference type="InterPro" id="IPR007078">
    <property type="entry name" value="Haem_export_protD_CcmD"/>
</dbReference>
<evidence type="ECO:0000256" key="1">
    <source>
        <dbReference type="ARBA" id="ARBA00002442"/>
    </source>
</evidence>
<dbReference type="Pfam" id="PF04995">
    <property type="entry name" value="CcmD"/>
    <property type="match status" value="1"/>
</dbReference>
<keyword evidence="11 12" id="KW-0472">Membrane</keyword>
<protein>
    <recommendedName>
        <fullName evidence="4 12">Heme exporter protein D</fullName>
    </recommendedName>
</protein>
<feature type="transmembrane region" description="Helical" evidence="12">
    <location>
        <begin position="20"/>
        <end position="39"/>
    </location>
</feature>
<reference evidence="15" key="1">
    <citation type="submission" date="2017-09" db="EMBL/GenBank/DDBJ databases">
        <authorList>
            <person name="Cho G.-S."/>
            <person name="Oguntoyinbo F.A."/>
            <person name="Cnockaert M."/>
            <person name="Kabisch J."/>
            <person name="Neve H."/>
            <person name="Bockelmann W."/>
            <person name="Wenning M."/>
            <person name="Franz C.M."/>
            <person name="Vandamme P."/>
        </authorList>
    </citation>
    <scope>NUCLEOTIDE SEQUENCE [LARGE SCALE GENOMIC DNA]</scope>
    <source>
        <strain evidence="15">MBT G8648</strain>
    </source>
</reference>